<dbReference type="InterPro" id="IPR029019">
    <property type="entry name" value="HEX_eukaryotic_N"/>
</dbReference>
<dbReference type="InterPro" id="IPR025705">
    <property type="entry name" value="Beta_hexosaminidase_sua/sub"/>
</dbReference>
<evidence type="ECO:0000256" key="1">
    <source>
        <dbReference type="ARBA" id="ARBA00001231"/>
    </source>
</evidence>
<protein>
    <recommendedName>
        <fullName evidence="6">Beta-hexosaminidase</fullName>
        <ecNumber evidence="6">3.2.1.52</ecNumber>
    </recommendedName>
</protein>
<keyword evidence="4" id="KW-0325">Glycoprotein</keyword>
<evidence type="ECO:0000256" key="6">
    <source>
        <dbReference type="PIRNR" id="PIRNR001093"/>
    </source>
</evidence>
<dbReference type="InterPro" id="IPR017853">
    <property type="entry name" value="GH"/>
</dbReference>
<dbReference type="EC" id="3.2.1.52" evidence="6"/>
<dbReference type="Gene3D" id="3.30.379.10">
    <property type="entry name" value="Chitobiase/beta-hexosaminidase domain 2-like"/>
    <property type="match status" value="1"/>
</dbReference>
<gene>
    <name evidence="10" type="ORF">g.4619</name>
</gene>
<evidence type="ECO:0000259" key="9">
    <source>
        <dbReference type="Pfam" id="PF14845"/>
    </source>
</evidence>
<sequence length="577" mass="66302">MRHNFLSAFIQIRLKTYLAILCILFVCTFYWGLLSLKPFTQHSQIKNRQLKFKYWEWICDPNSQQCKRRIPGIVSFGTSLSTCLMTCGPVQIWPLPTGTLSLSRNTFSFNHKQIKTNIITSHKRVEEKLIKCLQLLKKNIEVIDREEDGGLLENEVIVTVTVTGSINDVRYMLNTDETYRLLISKNISTINVAIHALTYLGARHGLETLSQLIWRDDESKCLKIIDKAVIHDSPYFTYRGLLLDTKHQHIPLRAIYRTLDGMAMNKLNVFHWYLPYSRYTGYTNSEVYTKDDVRAVTEYADLRGIRVSVEIDTANHTGFEIDYGDSTPCNTPPRESSCSVLPCENTNSTKSNTTRVVSEKYTDFLNLTGSDFIHIGGEFSDAVDSRCQNQSSEVTKTEYKNNGLVLDSYVGNTTGSHGGNIKHFIVWSKSFDSNNLNSSTTIIQSRVESLWNELERFANEKFRVIVSHRDKWYLDKLPHWTTVYRHRPWADLEMSLRDYALGGEACVWTHTIDEHSMDTLMWPQAAALAERLWSDPEDHLDGVMTRLSTQRERMVSRGIDASVLGPKWCLQNPNECN</sequence>
<dbReference type="EMBL" id="GEDC01007435">
    <property type="protein sequence ID" value="JAS29863.1"/>
    <property type="molecule type" value="Transcribed_RNA"/>
</dbReference>
<evidence type="ECO:0000313" key="10">
    <source>
        <dbReference type="EMBL" id="JAS29863.1"/>
    </source>
</evidence>
<dbReference type="PANTHER" id="PTHR22600:SF3">
    <property type="entry name" value="BETA-HEXOSAMINIDASE FDL-RELATED"/>
    <property type="match status" value="1"/>
</dbReference>
<dbReference type="PRINTS" id="PR00738">
    <property type="entry name" value="GLHYDRLASE20"/>
</dbReference>
<dbReference type="InterPro" id="IPR029018">
    <property type="entry name" value="Hex-like_dom2"/>
</dbReference>
<keyword evidence="5 6" id="KW-0326">Glycosidase</keyword>
<dbReference type="GO" id="GO:0005975">
    <property type="term" value="P:carbohydrate metabolic process"/>
    <property type="evidence" value="ECO:0007669"/>
    <property type="project" value="InterPro"/>
</dbReference>
<keyword evidence="3 6" id="KW-0378">Hydrolase</keyword>
<keyword evidence="7" id="KW-0472">Membrane</keyword>
<dbReference type="PANTHER" id="PTHR22600">
    <property type="entry name" value="BETA-HEXOSAMINIDASE"/>
    <property type="match status" value="1"/>
</dbReference>
<feature type="domain" description="Beta-hexosaminidase eukaryotic type N-terminal" evidence="9">
    <location>
        <begin position="92"/>
        <end position="212"/>
    </location>
</feature>
<dbReference type="Pfam" id="PF00728">
    <property type="entry name" value="Glyco_hydro_20"/>
    <property type="match status" value="2"/>
</dbReference>
<feature type="domain" description="Glycoside hydrolase family 20 catalytic" evidence="8">
    <location>
        <begin position="283"/>
        <end position="535"/>
    </location>
</feature>
<comment type="similarity">
    <text evidence="2 6">Belongs to the glycosyl hydrolase 20 family.</text>
</comment>
<evidence type="ECO:0000256" key="4">
    <source>
        <dbReference type="ARBA" id="ARBA00023180"/>
    </source>
</evidence>
<evidence type="ECO:0000256" key="7">
    <source>
        <dbReference type="SAM" id="Phobius"/>
    </source>
</evidence>
<dbReference type="SUPFAM" id="SSF55545">
    <property type="entry name" value="beta-N-acetylhexosaminidase-like domain"/>
    <property type="match status" value="1"/>
</dbReference>
<dbReference type="PIRSF" id="PIRSF001093">
    <property type="entry name" value="B-hxosamndse_ab_euk"/>
    <property type="match status" value="1"/>
</dbReference>
<keyword evidence="7" id="KW-1133">Transmembrane helix</keyword>
<dbReference type="GO" id="GO:0005886">
    <property type="term" value="C:plasma membrane"/>
    <property type="evidence" value="ECO:0007669"/>
    <property type="project" value="TreeGrafter"/>
</dbReference>
<proteinExistence type="inferred from homology"/>
<dbReference type="AlphaFoldDB" id="A0A1B6DW18"/>
<name>A0A1B6DW18_9HEMI</name>
<evidence type="ECO:0000259" key="8">
    <source>
        <dbReference type="Pfam" id="PF00728"/>
    </source>
</evidence>
<dbReference type="InterPro" id="IPR015883">
    <property type="entry name" value="Glyco_hydro_20_cat"/>
</dbReference>
<dbReference type="Gene3D" id="3.20.20.80">
    <property type="entry name" value="Glycosidases"/>
    <property type="match status" value="1"/>
</dbReference>
<dbReference type="SUPFAM" id="SSF51445">
    <property type="entry name" value="(Trans)glycosidases"/>
    <property type="match status" value="1"/>
</dbReference>
<organism evidence="10">
    <name type="scientific">Clastoptera arizonana</name>
    <name type="common">Arizona spittle bug</name>
    <dbReference type="NCBI Taxonomy" id="38151"/>
    <lineage>
        <taxon>Eukaryota</taxon>
        <taxon>Metazoa</taxon>
        <taxon>Ecdysozoa</taxon>
        <taxon>Arthropoda</taxon>
        <taxon>Hexapoda</taxon>
        <taxon>Insecta</taxon>
        <taxon>Pterygota</taxon>
        <taxon>Neoptera</taxon>
        <taxon>Paraneoptera</taxon>
        <taxon>Hemiptera</taxon>
        <taxon>Auchenorrhyncha</taxon>
        <taxon>Cercopoidea</taxon>
        <taxon>Clastopteridae</taxon>
        <taxon>Clastoptera</taxon>
    </lineage>
</organism>
<dbReference type="Pfam" id="PF14845">
    <property type="entry name" value="Glycohydro_20b2"/>
    <property type="match status" value="1"/>
</dbReference>
<accession>A0A1B6DW18</accession>
<reference evidence="10" key="1">
    <citation type="submission" date="2015-12" db="EMBL/GenBank/DDBJ databases">
        <title>De novo transcriptome assembly of four potential Pierce s Disease insect vectors from Arizona vineyards.</title>
        <authorList>
            <person name="Tassone E.E."/>
        </authorList>
    </citation>
    <scope>NUCLEOTIDE SEQUENCE</scope>
</reference>
<comment type="catalytic activity">
    <reaction evidence="1 6">
        <text>Hydrolysis of terminal non-reducing N-acetyl-D-hexosamine residues in N-acetyl-beta-D-hexosaminides.</text>
        <dbReference type="EC" id="3.2.1.52"/>
    </reaction>
</comment>
<dbReference type="GO" id="GO:0016231">
    <property type="term" value="F:beta-N-acetylglucosaminidase activity"/>
    <property type="evidence" value="ECO:0007669"/>
    <property type="project" value="TreeGrafter"/>
</dbReference>
<evidence type="ECO:0000256" key="3">
    <source>
        <dbReference type="ARBA" id="ARBA00022801"/>
    </source>
</evidence>
<feature type="domain" description="Glycoside hydrolase family 20 catalytic" evidence="8">
    <location>
        <begin position="236"/>
        <end position="274"/>
    </location>
</feature>
<dbReference type="GO" id="GO:0030203">
    <property type="term" value="P:glycosaminoglycan metabolic process"/>
    <property type="evidence" value="ECO:0007669"/>
    <property type="project" value="TreeGrafter"/>
</dbReference>
<evidence type="ECO:0000256" key="2">
    <source>
        <dbReference type="ARBA" id="ARBA00006285"/>
    </source>
</evidence>
<evidence type="ECO:0000256" key="5">
    <source>
        <dbReference type="ARBA" id="ARBA00023295"/>
    </source>
</evidence>
<keyword evidence="7" id="KW-0812">Transmembrane</keyword>
<feature type="transmembrane region" description="Helical" evidence="7">
    <location>
        <begin position="12"/>
        <end position="33"/>
    </location>
</feature>